<dbReference type="EMBL" id="CP017886">
    <property type="protein sequence ID" value="APC15469.1"/>
    <property type="molecule type" value="Genomic_DNA"/>
</dbReference>
<evidence type="ECO:0000313" key="3">
    <source>
        <dbReference type="Proteomes" id="UP000182567"/>
    </source>
</evidence>
<feature type="transmembrane region" description="Helical" evidence="1">
    <location>
        <begin position="45"/>
        <end position="67"/>
    </location>
</feature>
<organism evidence="2 3">
    <name type="scientific">Pseudomonas frederiksbergensis</name>
    <dbReference type="NCBI Taxonomy" id="104087"/>
    <lineage>
        <taxon>Bacteria</taxon>
        <taxon>Pseudomonadati</taxon>
        <taxon>Pseudomonadota</taxon>
        <taxon>Gammaproteobacteria</taxon>
        <taxon>Pseudomonadales</taxon>
        <taxon>Pseudomonadaceae</taxon>
        <taxon>Pseudomonas</taxon>
    </lineage>
</organism>
<dbReference type="AlphaFoldDB" id="A0A1J0EH78"/>
<feature type="transmembrane region" description="Helical" evidence="1">
    <location>
        <begin position="166"/>
        <end position="186"/>
    </location>
</feature>
<protein>
    <recommendedName>
        <fullName evidence="4">Low temperature requirement protein A</fullName>
    </recommendedName>
</protein>
<proteinExistence type="predicted"/>
<feature type="transmembrane region" description="Helical" evidence="1">
    <location>
        <begin position="234"/>
        <end position="255"/>
    </location>
</feature>
<reference evidence="3" key="1">
    <citation type="submission" date="2016-10" db="EMBL/GenBank/DDBJ databases">
        <title>Pseudomonas frederiksbergensis ERGS4:02 complete genome.</title>
        <authorList>
            <person name="Kumar R."/>
            <person name="Acharya V."/>
            <person name="Singh D."/>
        </authorList>
    </citation>
    <scope>NUCLEOTIDE SEQUENCE [LARGE SCALE GENOMIC DNA]</scope>
    <source>
        <strain evidence="3">ERGS4:02</strain>
    </source>
</reference>
<feature type="transmembrane region" description="Helical" evidence="1">
    <location>
        <begin position="108"/>
        <end position="131"/>
    </location>
</feature>
<feature type="transmembrane region" description="Helical" evidence="1">
    <location>
        <begin position="143"/>
        <end position="160"/>
    </location>
</feature>
<feature type="transmembrane region" description="Helical" evidence="1">
    <location>
        <begin position="309"/>
        <end position="330"/>
    </location>
</feature>
<dbReference type="Proteomes" id="UP000182567">
    <property type="component" value="Chromosome"/>
</dbReference>
<dbReference type="GeneID" id="46907952"/>
<feature type="transmembrane region" description="Helical" evidence="1">
    <location>
        <begin position="21"/>
        <end position="39"/>
    </location>
</feature>
<keyword evidence="1" id="KW-1133">Transmembrane helix</keyword>
<feature type="transmembrane region" description="Helical" evidence="1">
    <location>
        <begin position="276"/>
        <end position="297"/>
    </location>
</feature>
<gene>
    <name evidence="2" type="ORF">BLL42_06915</name>
</gene>
<dbReference type="PANTHER" id="PTHR36840">
    <property type="entry name" value="BLL5714 PROTEIN"/>
    <property type="match status" value="1"/>
</dbReference>
<keyword evidence="1" id="KW-0472">Membrane</keyword>
<dbReference type="InterPro" id="IPR010640">
    <property type="entry name" value="Low_temperature_requirement_A"/>
</dbReference>
<feature type="transmembrane region" description="Helical" evidence="1">
    <location>
        <begin position="342"/>
        <end position="359"/>
    </location>
</feature>
<dbReference type="RefSeq" id="WP_071551412.1">
    <property type="nucleotide sequence ID" value="NZ_CP017886.1"/>
</dbReference>
<evidence type="ECO:0008006" key="4">
    <source>
        <dbReference type="Google" id="ProtNLM"/>
    </source>
</evidence>
<dbReference type="PANTHER" id="PTHR36840:SF1">
    <property type="entry name" value="BLL5714 PROTEIN"/>
    <property type="match status" value="1"/>
</dbReference>
<dbReference type="OrthoDB" id="5520804at2"/>
<keyword evidence="1" id="KW-0812">Transmembrane</keyword>
<feature type="transmembrane region" description="Helical" evidence="1">
    <location>
        <begin position="79"/>
        <end position="96"/>
    </location>
</feature>
<dbReference type="Pfam" id="PF06772">
    <property type="entry name" value="LtrA"/>
    <property type="match status" value="1"/>
</dbReference>
<accession>A0A1J0EH78</accession>
<feature type="transmembrane region" description="Helical" evidence="1">
    <location>
        <begin position="365"/>
        <end position="382"/>
    </location>
</feature>
<evidence type="ECO:0000256" key="1">
    <source>
        <dbReference type="SAM" id="Phobius"/>
    </source>
</evidence>
<sequence length="396" mass="43318">MSSSRSLLRGRGSYDSGKVGMVELFFDLVFVFAVTQLSHSLLANLTIGGAVQVALMMVAVWWVWIFTSWVTNWLDPEKLPIRLGLFGLMVAGLLLSSSIPKAFTERGVMFAAAFVFMQVGRTLFAIWAVRGEPLNMTRNFQRILAWMVLSGVFWISGALLEGDQRLACWALALLIELISPSLYFWVPGLGRSTLADWNVEGSHMAERCGLFVIIALGESLLVTGATFAERVLNGQALTGFLIAVLGSVAMWWVYFDSGAERAHHRIAHSSDPGRQARIAYTYLHVLIVAGIIVSAVADEWVLVHPEYASDAGIIVIVAGPWLFLLGCALFKWVMADRILPPLSHLVGLALLLALLPAALNQLFSALLLGGLTTAVMILVAAWETRALRESLPAQEH</sequence>
<name>A0A1J0EH78_9PSED</name>
<evidence type="ECO:0000313" key="2">
    <source>
        <dbReference type="EMBL" id="APC15469.1"/>
    </source>
</evidence>